<feature type="region of interest" description="Disordered" evidence="1">
    <location>
        <begin position="28"/>
        <end position="52"/>
    </location>
</feature>
<evidence type="ECO:0000313" key="3">
    <source>
        <dbReference type="EMBL" id="SER59122.1"/>
    </source>
</evidence>
<dbReference type="SUPFAM" id="SSF55166">
    <property type="entry name" value="Hedgehog/DD-peptidase"/>
    <property type="match status" value="1"/>
</dbReference>
<dbReference type="PANTHER" id="PTHR34385">
    <property type="entry name" value="D-ALANYL-D-ALANINE CARBOXYPEPTIDASE"/>
    <property type="match status" value="1"/>
</dbReference>
<dbReference type="Gene3D" id="3.30.1380.10">
    <property type="match status" value="1"/>
</dbReference>
<reference evidence="3 4" key="1">
    <citation type="submission" date="2016-10" db="EMBL/GenBank/DDBJ databases">
        <authorList>
            <person name="de Groot N.N."/>
        </authorList>
    </citation>
    <scope>NUCLEOTIDE SEQUENCE [LARGE SCALE GENOMIC DNA]</scope>
    <source>
        <strain evidence="3 4">DSM 13760</strain>
    </source>
</reference>
<feature type="domain" description="D-alanyl-D-alanine carboxypeptidase-like core" evidence="2">
    <location>
        <begin position="100"/>
        <end position="240"/>
    </location>
</feature>
<keyword evidence="3" id="KW-0378">Hydrolase</keyword>
<dbReference type="Proteomes" id="UP000198948">
    <property type="component" value="Unassembled WGS sequence"/>
</dbReference>
<proteinExistence type="predicted"/>
<organism evidence="3 4">
    <name type="scientific">Isobaculum melis</name>
    <dbReference type="NCBI Taxonomy" id="142588"/>
    <lineage>
        <taxon>Bacteria</taxon>
        <taxon>Bacillati</taxon>
        <taxon>Bacillota</taxon>
        <taxon>Bacilli</taxon>
        <taxon>Lactobacillales</taxon>
        <taxon>Carnobacteriaceae</taxon>
        <taxon>Isobaculum</taxon>
    </lineage>
</organism>
<evidence type="ECO:0000256" key="1">
    <source>
        <dbReference type="SAM" id="MobiDB-lite"/>
    </source>
</evidence>
<gene>
    <name evidence="3" type="ORF">SAMN04488559_10241</name>
</gene>
<dbReference type="PROSITE" id="PS51257">
    <property type="entry name" value="PROKAR_LIPOPROTEIN"/>
    <property type="match status" value="1"/>
</dbReference>
<sequence>MSKQKKVKAMAVAMGVLFLLSGCQEKKEAQSAKESTSESQVSDESTVAPENEVLKPITEHSIDYKGVMIDKTDWQLILANKEFPVNEVAGLEIQNADNNQSMDQRIFPAYESMKQAAQADGIEFLLISGYRSVEAQQGIYDQSIATYLNQGYSEEEAKKLTLDYIAYPGTSEHQTGLALDIVTPQYNHDVGELDDRFDAYDGAVWLKENAHKYGFVMRYPTGKEDITGYAHEGWHYRYVGIDHATQIYEEGLTLEEYLKLVDDTVQNNKK</sequence>
<protein>
    <submittedName>
        <fullName evidence="3">D-Ala-D-Ala carboxypeptidase. Metallo peptidase. MEROPS family M15B</fullName>
    </submittedName>
</protein>
<dbReference type="OrthoDB" id="9792074at2"/>
<dbReference type="AlphaFoldDB" id="A0A1H9QFA6"/>
<dbReference type="STRING" id="142588.SAMN04488559_10241"/>
<name>A0A1H9QFA6_9LACT</name>
<feature type="compositionally biased region" description="Polar residues" evidence="1">
    <location>
        <begin position="32"/>
        <end position="45"/>
    </location>
</feature>
<evidence type="ECO:0000259" key="2">
    <source>
        <dbReference type="Pfam" id="PF02557"/>
    </source>
</evidence>
<dbReference type="GO" id="GO:0006508">
    <property type="term" value="P:proteolysis"/>
    <property type="evidence" value="ECO:0007669"/>
    <property type="project" value="InterPro"/>
</dbReference>
<dbReference type="InterPro" id="IPR003709">
    <property type="entry name" value="VanY-like_core_dom"/>
</dbReference>
<keyword evidence="3" id="KW-0645">Protease</keyword>
<dbReference type="RefSeq" id="WP_092649783.1">
    <property type="nucleotide sequence ID" value="NZ_FOHA01000002.1"/>
</dbReference>
<dbReference type="CDD" id="cd14852">
    <property type="entry name" value="LD-carboxypeptidase"/>
    <property type="match status" value="1"/>
</dbReference>
<dbReference type="Pfam" id="PF02557">
    <property type="entry name" value="VanY"/>
    <property type="match status" value="1"/>
</dbReference>
<accession>A0A1H9QFA6</accession>
<evidence type="ECO:0000313" key="4">
    <source>
        <dbReference type="Proteomes" id="UP000198948"/>
    </source>
</evidence>
<dbReference type="InterPro" id="IPR009045">
    <property type="entry name" value="Zn_M74/Hedgehog-like"/>
</dbReference>
<keyword evidence="4" id="KW-1185">Reference proteome</keyword>
<dbReference type="InterPro" id="IPR058193">
    <property type="entry name" value="VanY/YodJ_core_dom"/>
</dbReference>
<dbReference type="EMBL" id="FOHA01000002">
    <property type="protein sequence ID" value="SER59122.1"/>
    <property type="molecule type" value="Genomic_DNA"/>
</dbReference>
<dbReference type="InterPro" id="IPR052179">
    <property type="entry name" value="DD-CPase-like"/>
</dbReference>
<dbReference type="GO" id="GO:0004180">
    <property type="term" value="F:carboxypeptidase activity"/>
    <property type="evidence" value="ECO:0007669"/>
    <property type="project" value="UniProtKB-KW"/>
</dbReference>
<dbReference type="PANTHER" id="PTHR34385:SF1">
    <property type="entry name" value="PEPTIDOGLYCAN L-ALANYL-D-GLUTAMATE ENDOPEPTIDASE CWLK"/>
    <property type="match status" value="1"/>
</dbReference>
<keyword evidence="3" id="KW-0121">Carboxypeptidase</keyword>